<dbReference type="Proteomes" id="UP001215598">
    <property type="component" value="Unassembled WGS sequence"/>
</dbReference>
<dbReference type="PANTHER" id="PTHR47835:SF3">
    <property type="entry name" value="HELICASE FOR MEIOSIS 1"/>
    <property type="match status" value="1"/>
</dbReference>
<keyword evidence="3" id="KW-1185">Reference proteome</keyword>
<dbReference type="Pfam" id="PF00270">
    <property type="entry name" value="DEAD"/>
    <property type="match status" value="1"/>
</dbReference>
<feature type="non-terminal residue" evidence="2">
    <location>
        <position position="112"/>
    </location>
</feature>
<protein>
    <recommendedName>
        <fullName evidence="1">DEAD/DEAH-box helicase domain-containing protein</fullName>
    </recommendedName>
</protein>
<organism evidence="2 3">
    <name type="scientific">Mycena metata</name>
    <dbReference type="NCBI Taxonomy" id="1033252"/>
    <lineage>
        <taxon>Eukaryota</taxon>
        <taxon>Fungi</taxon>
        <taxon>Dikarya</taxon>
        <taxon>Basidiomycota</taxon>
        <taxon>Agaricomycotina</taxon>
        <taxon>Agaricomycetes</taxon>
        <taxon>Agaricomycetidae</taxon>
        <taxon>Agaricales</taxon>
        <taxon>Marasmiineae</taxon>
        <taxon>Mycenaceae</taxon>
        <taxon>Mycena</taxon>
    </lineage>
</organism>
<sequence>DIYRQMFKFGVFNAVQSSCFDTVVRTDENMVRSSPISSGKTVLFELAIIRMLRQAKESVDAVKCVYMAPTKERTINLLSRVLFIRTLGCELTGDTVLFGKDAWGDAKKATIR</sequence>
<dbReference type="InterPro" id="IPR052247">
    <property type="entry name" value="Meiotic_Crossover_Helicase"/>
</dbReference>
<dbReference type="InterPro" id="IPR027417">
    <property type="entry name" value="P-loop_NTPase"/>
</dbReference>
<gene>
    <name evidence="2" type="ORF">B0H16DRAFT_1336126</name>
</gene>
<dbReference type="GO" id="GO:0005524">
    <property type="term" value="F:ATP binding"/>
    <property type="evidence" value="ECO:0007669"/>
    <property type="project" value="InterPro"/>
</dbReference>
<reference evidence="2" key="1">
    <citation type="submission" date="2023-03" db="EMBL/GenBank/DDBJ databases">
        <title>Massive genome expansion in bonnet fungi (Mycena s.s.) driven by repeated elements and novel gene families across ecological guilds.</title>
        <authorList>
            <consortium name="Lawrence Berkeley National Laboratory"/>
            <person name="Harder C.B."/>
            <person name="Miyauchi S."/>
            <person name="Viragh M."/>
            <person name="Kuo A."/>
            <person name="Thoen E."/>
            <person name="Andreopoulos B."/>
            <person name="Lu D."/>
            <person name="Skrede I."/>
            <person name="Drula E."/>
            <person name="Henrissat B."/>
            <person name="Morin E."/>
            <person name="Kohler A."/>
            <person name="Barry K."/>
            <person name="LaButti K."/>
            <person name="Morin E."/>
            <person name="Salamov A."/>
            <person name="Lipzen A."/>
            <person name="Mereny Z."/>
            <person name="Hegedus B."/>
            <person name="Baldrian P."/>
            <person name="Stursova M."/>
            <person name="Weitz H."/>
            <person name="Taylor A."/>
            <person name="Grigoriev I.V."/>
            <person name="Nagy L.G."/>
            <person name="Martin F."/>
            <person name="Kauserud H."/>
        </authorList>
    </citation>
    <scope>NUCLEOTIDE SEQUENCE</scope>
    <source>
        <strain evidence="2">CBHHK182m</strain>
    </source>
</reference>
<evidence type="ECO:0000313" key="2">
    <source>
        <dbReference type="EMBL" id="KAJ7720237.1"/>
    </source>
</evidence>
<comment type="caution">
    <text evidence="2">The sequence shown here is derived from an EMBL/GenBank/DDBJ whole genome shotgun (WGS) entry which is preliminary data.</text>
</comment>
<evidence type="ECO:0000313" key="3">
    <source>
        <dbReference type="Proteomes" id="UP001215598"/>
    </source>
</evidence>
<dbReference type="EMBL" id="JARKIB010000242">
    <property type="protein sequence ID" value="KAJ7720237.1"/>
    <property type="molecule type" value="Genomic_DNA"/>
</dbReference>
<dbReference type="Gene3D" id="3.40.50.300">
    <property type="entry name" value="P-loop containing nucleotide triphosphate hydrolases"/>
    <property type="match status" value="1"/>
</dbReference>
<dbReference type="PANTHER" id="PTHR47835">
    <property type="entry name" value="HFM1, ATP DEPENDENT DNA HELICASE HOMOLOG"/>
    <property type="match status" value="1"/>
</dbReference>
<dbReference type="AlphaFoldDB" id="A0AAD7HHE3"/>
<dbReference type="InterPro" id="IPR011545">
    <property type="entry name" value="DEAD/DEAH_box_helicase_dom"/>
</dbReference>
<evidence type="ECO:0000259" key="1">
    <source>
        <dbReference type="Pfam" id="PF00270"/>
    </source>
</evidence>
<accession>A0AAD7HHE3</accession>
<dbReference type="GO" id="GO:0016787">
    <property type="term" value="F:hydrolase activity"/>
    <property type="evidence" value="ECO:0007669"/>
    <property type="project" value="UniProtKB-KW"/>
</dbReference>
<dbReference type="GO" id="GO:0043138">
    <property type="term" value="F:3'-5' DNA helicase activity"/>
    <property type="evidence" value="ECO:0007669"/>
    <property type="project" value="UniProtKB-EC"/>
</dbReference>
<dbReference type="SUPFAM" id="SSF52540">
    <property type="entry name" value="P-loop containing nucleoside triphosphate hydrolases"/>
    <property type="match status" value="1"/>
</dbReference>
<feature type="domain" description="DEAD/DEAH-box helicase" evidence="1">
    <location>
        <begin position="14"/>
        <end position="81"/>
    </location>
</feature>
<dbReference type="GO" id="GO:0003676">
    <property type="term" value="F:nucleic acid binding"/>
    <property type="evidence" value="ECO:0007669"/>
    <property type="project" value="InterPro"/>
</dbReference>
<proteinExistence type="predicted"/>
<name>A0AAD7HHE3_9AGAR</name>